<organism evidence="2 3">
    <name type="scientific">Streptomyces vulcanius</name>
    <dbReference type="NCBI Taxonomy" id="1441876"/>
    <lineage>
        <taxon>Bacteria</taxon>
        <taxon>Bacillati</taxon>
        <taxon>Actinomycetota</taxon>
        <taxon>Actinomycetes</taxon>
        <taxon>Kitasatosporales</taxon>
        <taxon>Streptomycetaceae</taxon>
        <taxon>Streptomyces</taxon>
    </lineage>
</organism>
<feature type="domain" description="HTH marR-type" evidence="1">
    <location>
        <begin position="8"/>
        <end position="151"/>
    </location>
</feature>
<evidence type="ECO:0000259" key="1">
    <source>
        <dbReference type="PROSITE" id="PS50995"/>
    </source>
</evidence>
<gene>
    <name evidence="2" type="ORF">ACFPIH_54940</name>
</gene>
<dbReference type="SUPFAM" id="SSF46785">
    <property type="entry name" value="Winged helix' DNA-binding domain"/>
    <property type="match status" value="1"/>
</dbReference>
<dbReference type="InterPro" id="IPR039422">
    <property type="entry name" value="MarR/SlyA-like"/>
</dbReference>
<name>A0ABV9B830_9ACTN</name>
<proteinExistence type="predicted"/>
<dbReference type="PANTHER" id="PTHR33164">
    <property type="entry name" value="TRANSCRIPTIONAL REGULATOR, MARR FAMILY"/>
    <property type="match status" value="1"/>
</dbReference>
<reference evidence="3" key="1">
    <citation type="journal article" date="2019" name="Int. J. Syst. Evol. Microbiol.">
        <title>The Global Catalogue of Microorganisms (GCM) 10K type strain sequencing project: providing services to taxonomists for standard genome sequencing and annotation.</title>
        <authorList>
            <consortium name="The Broad Institute Genomics Platform"/>
            <consortium name="The Broad Institute Genome Sequencing Center for Infectious Disease"/>
            <person name="Wu L."/>
            <person name="Ma J."/>
        </authorList>
    </citation>
    <scope>NUCLEOTIDE SEQUENCE [LARGE SCALE GENOMIC DNA]</scope>
    <source>
        <strain evidence="3">CGMCC 4.7177</strain>
    </source>
</reference>
<sequence>MTTPSPAATRVSADVITIEQALNRITYLAGRARQHERLMSLVGLPLDRAAVAILRNLATDELLRPGMLAARLSVEASHVTRQLRQLEKAGFVARVPDPEDRRAQLIRLTDEGRTAVTRIRDAGLYGMQAALSDWTPEDLTHLATLFDRMVSDFVAQAEIPVEGAGA</sequence>
<keyword evidence="3" id="KW-1185">Reference proteome</keyword>
<comment type="caution">
    <text evidence="2">The sequence shown here is derived from an EMBL/GenBank/DDBJ whole genome shotgun (WGS) entry which is preliminary data.</text>
</comment>
<dbReference type="EMBL" id="JBHSFK010000078">
    <property type="protein sequence ID" value="MFC4508388.1"/>
    <property type="molecule type" value="Genomic_DNA"/>
</dbReference>
<evidence type="ECO:0000313" key="3">
    <source>
        <dbReference type="Proteomes" id="UP001595839"/>
    </source>
</evidence>
<dbReference type="PRINTS" id="PR00598">
    <property type="entry name" value="HTHMARR"/>
</dbReference>
<dbReference type="InterPro" id="IPR036390">
    <property type="entry name" value="WH_DNA-bd_sf"/>
</dbReference>
<dbReference type="InterPro" id="IPR036388">
    <property type="entry name" value="WH-like_DNA-bd_sf"/>
</dbReference>
<dbReference type="Pfam" id="PF01047">
    <property type="entry name" value="MarR"/>
    <property type="match status" value="1"/>
</dbReference>
<evidence type="ECO:0000313" key="2">
    <source>
        <dbReference type="EMBL" id="MFC4508388.1"/>
    </source>
</evidence>
<dbReference type="RefSeq" id="WP_381187427.1">
    <property type="nucleotide sequence ID" value="NZ_JBHSFK010000078.1"/>
</dbReference>
<dbReference type="InterPro" id="IPR000835">
    <property type="entry name" value="HTH_MarR-typ"/>
</dbReference>
<dbReference type="PANTHER" id="PTHR33164:SF57">
    <property type="entry name" value="MARR-FAMILY TRANSCRIPTIONAL REGULATOR"/>
    <property type="match status" value="1"/>
</dbReference>
<dbReference type="PROSITE" id="PS50995">
    <property type="entry name" value="HTH_MARR_2"/>
    <property type="match status" value="1"/>
</dbReference>
<accession>A0ABV9B830</accession>
<protein>
    <submittedName>
        <fullName evidence="2">MarR family winged helix-turn-helix transcriptional regulator</fullName>
    </submittedName>
</protein>
<dbReference type="Gene3D" id="1.10.10.10">
    <property type="entry name" value="Winged helix-like DNA-binding domain superfamily/Winged helix DNA-binding domain"/>
    <property type="match status" value="1"/>
</dbReference>
<dbReference type="SMART" id="SM00347">
    <property type="entry name" value="HTH_MARR"/>
    <property type="match status" value="1"/>
</dbReference>
<dbReference type="Proteomes" id="UP001595839">
    <property type="component" value="Unassembled WGS sequence"/>
</dbReference>